<proteinExistence type="predicted"/>
<dbReference type="KEGG" id="hrr:HZS55_20845"/>
<organism evidence="2 3">
    <name type="scientific">Halosimplex rubrum</name>
    <dbReference type="NCBI Taxonomy" id="869889"/>
    <lineage>
        <taxon>Archaea</taxon>
        <taxon>Methanobacteriati</taxon>
        <taxon>Methanobacteriota</taxon>
        <taxon>Stenosarchaea group</taxon>
        <taxon>Halobacteria</taxon>
        <taxon>Halobacteriales</taxon>
        <taxon>Haloarculaceae</taxon>
        <taxon>Halosimplex</taxon>
    </lineage>
</organism>
<dbReference type="GeneID" id="56080366"/>
<accession>A0A7D5T863</accession>
<dbReference type="RefSeq" id="WP_179909454.1">
    <property type="nucleotide sequence ID" value="NZ_CP058910.1"/>
</dbReference>
<evidence type="ECO:0000313" key="3">
    <source>
        <dbReference type="Proteomes" id="UP000509667"/>
    </source>
</evidence>
<evidence type="ECO:0000256" key="1">
    <source>
        <dbReference type="SAM" id="Phobius"/>
    </source>
</evidence>
<dbReference type="AlphaFoldDB" id="A0A7D5T863"/>
<name>A0A7D5T863_9EURY</name>
<reference evidence="2 3" key="1">
    <citation type="submission" date="2020-07" db="EMBL/GenBank/DDBJ databases">
        <title>Halosimplex pelagicum sp. nov. and Halosimplex rubrum sp. nov., isolated from salted brown alga Laminaria, and emended description of the genus Halosimplex.</title>
        <authorList>
            <person name="Cui H."/>
        </authorList>
    </citation>
    <scope>NUCLEOTIDE SEQUENCE [LARGE SCALE GENOMIC DNA]</scope>
    <source>
        <strain evidence="2 3">R27</strain>
    </source>
</reference>
<keyword evidence="1" id="KW-1133">Transmembrane helix</keyword>
<feature type="transmembrane region" description="Helical" evidence="1">
    <location>
        <begin position="37"/>
        <end position="57"/>
    </location>
</feature>
<gene>
    <name evidence="2" type="ORF">HZS55_20845</name>
</gene>
<keyword evidence="1" id="KW-0472">Membrane</keyword>
<keyword evidence="3" id="KW-1185">Reference proteome</keyword>
<dbReference type="Proteomes" id="UP000509667">
    <property type="component" value="Chromosome"/>
</dbReference>
<dbReference type="EMBL" id="CP058910">
    <property type="protein sequence ID" value="QLH79589.1"/>
    <property type="molecule type" value="Genomic_DNA"/>
</dbReference>
<dbReference type="OrthoDB" id="240419at2157"/>
<evidence type="ECO:0000313" key="2">
    <source>
        <dbReference type="EMBL" id="QLH79589.1"/>
    </source>
</evidence>
<keyword evidence="1" id="KW-0812">Transmembrane</keyword>
<sequence length="67" mass="6794">MGRLGDFAAIWFGTLLALNFAVFPALGAPLGIYVETALSALAGLVLATVLVFGRGASLPTVVGSDSR</sequence>
<protein>
    <submittedName>
        <fullName evidence="2">Uncharacterized protein</fullName>
    </submittedName>
</protein>